<dbReference type="InterPro" id="IPR001734">
    <property type="entry name" value="Na/solute_symporter"/>
</dbReference>
<evidence type="ECO:0000256" key="10">
    <source>
        <dbReference type="ARBA" id="ARBA00023180"/>
    </source>
</evidence>
<feature type="transmembrane region" description="Helical" evidence="14">
    <location>
        <begin position="128"/>
        <end position="149"/>
    </location>
</feature>
<feature type="transmembrane region" description="Helical" evidence="14">
    <location>
        <begin position="15"/>
        <end position="34"/>
    </location>
</feature>
<accession>A0AAV4JEY2</accession>
<proteinExistence type="inferred from homology"/>
<feature type="transmembrane region" description="Helical" evidence="14">
    <location>
        <begin position="161"/>
        <end position="180"/>
    </location>
</feature>
<evidence type="ECO:0000256" key="8">
    <source>
        <dbReference type="ARBA" id="ARBA00023065"/>
    </source>
</evidence>
<dbReference type="EMBL" id="BMAT01006761">
    <property type="protein sequence ID" value="GFS19557.1"/>
    <property type="molecule type" value="Genomic_DNA"/>
</dbReference>
<keyword evidence="3" id="KW-0813">Transport</keyword>
<evidence type="ECO:0000313" key="15">
    <source>
        <dbReference type="EMBL" id="GFS19557.1"/>
    </source>
</evidence>
<organism evidence="15 16">
    <name type="scientific">Elysia marginata</name>
    <dbReference type="NCBI Taxonomy" id="1093978"/>
    <lineage>
        <taxon>Eukaryota</taxon>
        <taxon>Metazoa</taxon>
        <taxon>Spiralia</taxon>
        <taxon>Lophotrochozoa</taxon>
        <taxon>Mollusca</taxon>
        <taxon>Gastropoda</taxon>
        <taxon>Heterobranchia</taxon>
        <taxon>Euthyneura</taxon>
        <taxon>Panpulmonata</taxon>
        <taxon>Sacoglossa</taxon>
        <taxon>Placobranchoidea</taxon>
        <taxon>Plakobranchidae</taxon>
        <taxon>Elysia</taxon>
    </lineage>
</organism>
<dbReference type="GO" id="GO:0005886">
    <property type="term" value="C:plasma membrane"/>
    <property type="evidence" value="ECO:0007669"/>
    <property type="project" value="UniProtKB-SubCell"/>
</dbReference>
<dbReference type="NCBIfam" id="TIGR00813">
    <property type="entry name" value="sss"/>
    <property type="match status" value="1"/>
</dbReference>
<dbReference type="InterPro" id="IPR051163">
    <property type="entry name" value="Sodium:Solute_Symporter_SSF"/>
</dbReference>
<keyword evidence="5 14" id="KW-0812">Transmembrane</keyword>
<evidence type="ECO:0000256" key="6">
    <source>
        <dbReference type="ARBA" id="ARBA00022989"/>
    </source>
</evidence>
<dbReference type="GO" id="GO:0098660">
    <property type="term" value="P:inorganic ion transmembrane transport"/>
    <property type="evidence" value="ECO:0007669"/>
    <property type="project" value="UniProtKB-ARBA"/>
</dbReference>
<name>A0AAV4JEY2_9GAST</name>
<comment type="caution">
    <text evidence="15">The sequence shown here is derived from an EMBL/GenBank/DDBJ whole genome shotgun (WGS) entry which is preliminary data.</text>
</comment>
<evidence type="ECO:0000256" key="12">
    <source>
        <dbReference type="ARBA" id="ARBA00036099"/>
    </source>
</evidence>
<evidence type="ECO:0000256" key="3">
    <source>
        <dbReference type="ARBA" id="ARBA00022448"/>
    </source>
</evidence>
<evidence type="ECO:0000256" key="7">
    <source>
        <dbReference type="ARBA" id="ARBA00023053"/>
    </source>
</evidence>
<evidence type="ECO:0000256" key="14">
    <source>
        <dbReference type="SAM" id="Phobius"/>
    </source>
</evidence>
<reference evidence="15 16" key="1">
    <citation type="journal article" date="2021" name="Elife">
        <title>Chloroplast acquisition without the gene transfer in kleptoplastic sea slugs, Plakobranchus ocellatus.</title>
        <authorList>
            <person name="Maeda T."/>
            <person name="Takahashi S."/>
            <person name="Yoshida T."/>
            <person name="Shimamura S."/>
            <person name="Takaki Y."/>
            <person name="Nagai Y."/>
            <person name="Toyoda A."/>
            <person name="Suzuki Y."/>
            <person name="Arimoto A."/>
            <person name="Ishii H."/>
            <person name="Satoh N."/>
            <person name="Nishiyama T."/>
            <person name="Hasebe M."/>
            <person name="Maruyama T."/>
            <person name="Minagawa J."/>
            <person name="Obokata J."/>
            <person name="Shigenobu S."/>
        </authorList>
    </citation>
    <scope>NUCLEOTIDE SEQUENCE [LARGE SCALE GENOMIC DNA]</scope>
</reference>
<dbReference type="InterPro" id="IPR018212">
    <property type="entry name" value="Na/solute_symporter_CS"/>
</dbReference>
<feature type="transmembrane region" description="Helical" evidence="14">
    <location>
        <begin position="444"/>
        <end position="466"/>
    </location>
</feature>
<gene>
    <name evidence="15" type="ORF">ElyMa_003293000</name>
</gene>
<keyword evidence="11" id="KW-0739">Sodium transport</keyword>
<feature type="transmembrane region" description="Helical" evidence="14">
    <location>
        <begin position="54"/>
        <end position="72"/>
    </location>
</feature>
<keyword evidence="8" id="KW-0406">Ion transport</keyword>
<dbReference type="GO" id="GO:0015293">
    <property type="term" value="F:symporter activity"/>
    <property type="evidence" value="ECO:0007669"/>
    <property type="project" value="TreeGrafter"/>
</dbReference>
<feature type="transmembrane region" description="Helical" evidence="14">
    <location>
        <begin position="78"/>
        <end position="108"/>
    </location>
</feature>
<dbReference type="PROSITE" id="PS00456">
    <property type="entry name" value="NA_SOLUT_SYMP_1"/>
    <property type="match status" value="1"/>
</dbReference>
<protein>
    <submittedName>
        <fullName evidence="15">Sodium-coupled monocarboxylate transporter 1</fullName>
    </submittedName>
</protein>
<keyword evidence="7" id="KW-0915">Sodium</keyword>
<evidence type="ECO:0000256" key="13">
    <source>
        <dbReference type="RuleBase" id="RU362091"/>
    </source>
</evidence>
<dbReference type="Proteomes" id="UP000762676">
    <property type="component" value="Unassembled WGS sequence"/>
</dbReference>
<comment type="catalytic activity">
    <reaction evidence="12">
        <text>iodide(out) + 2 Na(+)(out) = iodide(in) + 2 Na(+)(in)</text>
        <dbReference type="Rhea" id="RHEA:71207"/>
        <dbReference type="ChEBI" id="CHEBI:16382"/>
        <dbReference type="ChEBI" id="CHEBI:29101"/>
    </reaction>
</comment>
<sequence length="606" mass="66681">MSSQEGQLHFGTMDYIFLGLMLIGSMAIGLFFAFTGNSKKTQEEYLLGGRRLTAIPVCLSLFATFQSAISLLGTPTEIYIYGTMFAYGIIGNICSYFLALVTIVPLMYPLRLTSVYEYLGMRYESKTIQFLGAILGVISTLSYMMVALLSPALALETAVGIPLWLSIILVGVVGTVYTTLGGMKSVIWTDVFQTFVIFAGIFTVIIKGTMDAGGIDKVWQISQNSGRIIFDETSFDPRVRHTVWNQIIAVAIYWLATHFGQSSVQRLSSTRSIQDAYKVYIYTLPLCAIYGAVLTITGLVIVAYFFSLRCDPLAAGYIQNKNQIVPYFVLHSMSFLPGFSGLYIATIFSGALSTLSSGISSLAANVVEDILAGRLRNISEAATTTITKLLVCFFGIAVIGLAYIAKDFQGPIYQMTYTVVGATIGPILGVFMLGGLFPHANYVGAIFGCIAALIISFWQSIGAIMFGHPTKILPLGPTDHCLVENITTSVQTVGYTFVTGVTEAYNSSTDFTATTRYNINEQPANFTSIQERRFSFYDISYTWNPVMGMLITVAVGLTISIATNQFLPKRPHPKAKFLFPFCRRFWYAEMDVINTEIQHRDGDTKF</sequence>
<evidence type="ECO:0000313" key="16">
    <source>
        <dbReference type="Proteomes" id="UP000762676"/>
    </source>
</evidence>
<comment type="similarity">
    <text evidence="2 13">Belongs to the sodium:solute symporter (SSF) (TC 2.A.21) family.</text>
</comment>
<feature type="transmembrane region" description="Helical" evidence="14">
    <location>
        <begin position="417"/>
        <end position="437"/>
    </location>
</feature>
<dbReference type="PROSITE" id="PS50283">
    <property type="entry name" value="NA_SOLUT_SYMP_3"/>
    <property type="match status" value="1"/>
</dbReference>
<keyword evidence="16" id="KW-1185">Reference proteome</keyword>
<keyword evidence="10" id="KW-0325">Glycoprotein</keyword>
<dbReference type="Gene3D" id="1.20.1730.10">
    <property type="entry name" value="Sodium/glucose cotransporter"/>
    <property type="match status" value="1"/>
</dbReference>
<dbReference type="Pfam" id="PF00474">
    <property type="entry name" value="SSF"/>
    <property type="match status" value="1"/>
</dbReference>
<dbReference type="GO" id="GO:0006814">
    <property type="term" value="P:sodium ion transport"/>
    <property type="evidence" value="ECO:0007669"/>
    <property type="project" value="UniProtKB-KW"/>
</dbReference>
<feature type="transmembrane region" description="Helical" evidence="14">
    <location>
        <begin position="342"/>
        <end position="364"/>
    </location>
</feature>
<feature type="transmembrane region" description="Helical" evidence="14">
    <location>
        <begin position="243"/>
        <end position="260"/>
    </location>
</feature>
<dbReference type="InterPro" id="IPR038377">
    <property type="entry name" value="Na/Glc_symporter_sf"/>
</dbReference>
<evidence type="ECO:0000256" key="1">
    <source>
        <dbReference type="ARBA" id="ARBA00004651"/>
    </source>
</evidence>
<feature type="transmembrane region" description="Helical" evidence="14">
    <location>
        <begin position="546"/>
        <end position="567"/>
    </location>
</feature>
<evidence type="ECO:0000256" key="5">
    <source>
        <dbReference type="ARBA" id="ARBA00022692"/>
    </source>
</evidence>
<dbReference type="AlphaFoldDB" id="A0AAV4JEY2"/>
<evidence type="ECO:0000256" key="4">
    <source>
        <dbReference type="ARBA" id="ARBA00022475"/>
    </source>
</evidence>
<evidence type="ECO:0000256" key="9">
    <source>
        <dbReference type="ARBA" id="ARBA00023136"/>
    </source>
</evidence>
<dbReference type="PANTHER" id="PTHR42985:SF40">
    <property type="entry name" value="LD47995P-RELATED"/>
    <property type="match status" value="1"/>
</dbReference>
<dbReference type="PANTHER" id="PTHR42985">
    <property type="entry name" value="SODIUM-COUPLED MONOCARBOXYLATE TRANSPORTER"/>
    <property type="match status" value="1"/>
</dbReference>
<dbReference type="GO" id="GO:0015075">
    <property type="term" value="F:monoatomic ion transmembrane transporter activity"/>
    <property type="evidence" value="ECO:0007669"/>
    <property type="project" value="UniProtKB-ARBA"/>
</dbReference>
<keyword evidence="4" id="KW-1003">Cell membrane</keyword>
<evidence type="ECO:0000256" key="2">
    <source>
        <dbReference type="ARBA" id="ARBA00006434"/>
    </source>
</evidence>
<keyword evidence="9 14" id="KW-0472">Membrane</keyword>
<keyword evidence="6 14" id="KW-1133">Transmembrane helix</keyword>
<feature type="transmembrane region" description="Helical" evidence="14">
    <location>
        <begin position="187"/>
        <end position="206"/>
    </location>
</feature>
<feature type="transmembrane region" description="Helical" evidence="14">
    <location>
        <begin position="385"/>
        <end position="405"/>
    </location>
</feature>
<feature type="transmembrane region" description="Helical" evidence="14">
    <location>
        <begin position="281"/>
        <end position="306"/>
    </location>
</feature>
<comment type="subcellular location">
    <subcellularLocation>
        <location evidence="1">Cell membrane</location>
        <topology evidence="1">Multi-pass membrane protein</topology>
    </subcellularLocation>
</comment>
<evidence type="ECO:0000256" key="11">
    <source>
        <dbReference type="ARBA" id="ARBA00023201"/>
    </source>
</evidence>